<keyword evidence="6" id="KW-0479">Metal-binding</keyword>
<evidence type="ECO:0000256" key="14">
    <source>
        <dbReference type="ARBA" id="ARBA00039304"/>
    </source>
</evidence>
<comment type="cofactor">
    <cofactor evidence="1">
        <name>Cu(2+)</name>
        <dbReference type="ChEBI" id="CHEBI:29036"/>
    </cofactor>
</comment>
<comment type="similarity">
    <text evidence="3">Belongs to the tyrosinase family.</text>
</comment>
<keyword evidence="19" id="KW-1185">Reference proteome</keyword>
<evidence type="ECO:0000256" key="4">
    <source>
        <dbReference type="ARBA" id="ARBA00011906"/>
    </source>
</evidence>
<dbReference type="PROSITE" id="PS00498">
    <property type="entry name" value="TYROSINASE_2"/>
    <property type="match status" value="1"/>
</dbReference>
<evidence type="ECO:0000259" key="17">
    <source>
        <dbReference type="PROSITE" id="PS00498"/>
    </source>
</evidence>
<dbReference type="GO" id="GO:0046872">
    <property type="term" value="F:metal ion binding"/>
    <property type="evidence" value="ECO:0007669"/>
    <property type="project" value="UniProtKB-KW"/>
</dbReference>
<dbReference type="PANTHER" id="PTHR11474:SF124">
    <property type="entry name" value="TYROSINASE"/>
    <property type="match status" value="1"/>
</dbReference>
<feature type="domain" description="Tyrosinase copper-binding" evidence="17">
    <location>
        <begin position="22"/>
        <end position="33"/>
    </location>
</feature>
<keyword evidence="16" id="KW-1133">Transmembrane helix</keyword>
<evidence type="ECO:0000256" key="15">
    <source>
        <dbReference type="ARBA" id="ARBA00042251"/>
    </source>
</evidence>
<dbReference type="GO" id="GO:0033162">
    <property type="term" value="C:melanosome membrane"/>
    <property type="evidence" value="ECO:0007669"/>
    <property type="project" value="UniProtKB-SubCell"/>
</dbReference>
<evidence type="ECO:0000313" key="19">
    <source>
        <dbReference type="Proteomes" id="UP000314294"/>
    </source>
</evidence>
<keyword evidence="8" id="KW-0560">Oxidoreductase</keyword>
<organism evidence="18 19">
    <name type="scientific">Liparis tanakae</name>
    <name type="common">Tanaka's snailfish</name>
    <dbReference type="NCBI Taxonomy" id="230148"/>
    <lineage>
        <taxon>Eukaryota</taxon>
        <taxon>Metazoa</taxon>
        <taxon>Chordata</taxon>
        <taxon>Craniata</taxon>
        <taxon>Vertebrata</taxon>
        <taxon>Euteleostomi</taxon>
        <taxon>Actinopterygii</taxon>
        <taxon>Neopterygii</taxon>
        <taxon>Teleostei</taxon>
        <taxon>Neoteleostei</taxon>
        <taxon>Acanthomorphata</taxon>
        <taxon>Eupercaria</taxon>
        <taxon>Perciformes</taxon>
        <taxon>Cottioidei</taxon>
        <taxon>Cottales</taxon>
        <taxon>Liparidae</taxon>
        <taxon>Liparis</taxon>
    </lineage>
</organism>
<keyword evidence="12 16" id="KW-0472">Membrane</keyword>
<dbReference type="InterPro" id="IPR008922">
    <property type="entry name" value="Di-copper_centre_dom_sf"/>
</dbReference>
<reference evidence="18 19" key="1">
    <citation type="submission" date="2019-03" db="EMBL/GenBank/DDBJ databases">
        <title>First draft genome of Liparis tanakae, snailfish: a comprehensive survey of snailfish specific genes.</title>
        <authorList>
            <person name="Kim W."/>
            <person name="Song I."/>
            <person name="Jeong J.-H."/>
            <person name="Kim D."/>
            <person name="Kim S."/>
            <person name="Ryu S."/>
            <person name="Song J.Y."/>
            <person name="Lee S.K."/>
        </authorList>
    </citation>
    <scope>NUCLEOTIDE SEQUENCE [LARGE SCALE GENOMIC DNA]</scope>
    <source>
        <tissue evidence="18">Muscle</tissue>
    </source>
</reference>
<dbReference type="Proteomes" id="UP000314294">
    <property type="component" value="Unassembled WGS sequence"/>
</dbReference>
<dbReference type="EC" id="1.14.18.1" evidence="4"/>
<keyword evidence="10" id="KW-0503">Monooxygenase</keyword>
<dbReference type="Gene3D" id="1.10.1280.10">
    <property type="entry name" value="Di-copper center containing domain from catechol oxidase"/>
    <property type="match status" value="1"/>
</dbReference>
<evidence type="ECO:0000256" key="11">
    <source>
        <dbReference type="ARBA" id="ARBA00023101"/>
    </source>
</evidence>
<evidence type="ECO:0000256" key="2">
    <source>
        <dbReference type="ARBA" id="ARBA00004573"/>
    </source>
</evidence>
<evidence type="ECO:0000256" key="6">
    <source>
        <dbReference type="ARBA" id="ARBA00022723"/>
    </source>
</evidence>
<evidence type="ECO:0000256" key="13">
    <source>
        <dbReference type="ARBA" id="ARBA00023180"/>
    </source>
</evidence>
<keyword evidence="9" id="KW-0186">Copper</keyword>
<evidence type="ECO:0000256" key="16">
    <source>
        <dbReference type="SAM" id="Phobius"/>
    </source>
</evidence>
<sequence>MHIALHVFMNGSMSSVQGSANDPIFLLHHAFVDSLYEQWLRRHRPSPARYPDSGAPIGHNGEYHMVPFLPLHTNRDFFISSKALGYEYSHLLDANQRLAESMGPYLEVLQGAWPWLLLAGLCGGIAALTAAAAVLTAKRRYGGSTGLSANTWKYFFAPPERQPLIGSDDAEETKGRNYQTTM</sequence>
<dbReference type="AlphaFoldDB" id="A0A4Z2HHH8"/>
<proteinExistence type="inferred from homology"/>
<keyword evidence="13" id="KW-0325">Glycoprotein</keyword>
<evidence type="ECO:0000256" key="5">
    <source>
        <dbReference type="ARBA" id="ARBA00022692"/>
    </source>
</evidence>
<dbReference type="GO" id="GO:0004503">
    <property type="term" value="F:tyrosinase activity"/>
    <property type="evidence" value="ECO:0007669"/>
    <property type="project" value="UniProtKB-EC"/>
</dbReference>
<evidence type="ECO:0000256" key="1">
    <source>
        <dbReference type="ARBA" id="ARBA00001973"/>
    </source>
</evidence>
<evidence type="ECO:0000256" key="7">
    <source>
        <dbReference type="ARBA" id="ARBA00022729"/>
    </source>
</evidence>
<dbReference type="SUPFAM" id="SSF48056">
    <property type="entry name" value="Di-copper centre-containing domain"/>
    <property type="match status" value="1"/>
</dbReference>
<name>A0A4Z2HHH8_9TELE</name>
<dbReference type="Pfam" id="PF00264">
    <property type="entry name" value="Tyrosinase"/>
    <property type="match status" value="1"/>
</dbReference>
<accession>A0A4Z2HHH8</accession>
<evidence type="ECO:0000256" key="3">
    <source>
        <dbReference type="ARBA" id="ARBA00009928"/>
    </source>
</evidence>
<gene>
    <name evidence="18" type="primary">tyr_1</name>
    <name evidence="18" type="ORF">EYF80_024385</name>
</gene>
<keyword evidence="11" id="KW-0470">Melanin biosynthesis</keyword>
<evidence type="ECO:0000256" key="10">
    <source>
        <dbReference type="ARBA" id="ARBA00023033"/>
    </source>
</evidence>
<dbReference type="EMBL" id="SRLO01000236">
    <property type="protein sequence ID" value="TNN65349.1"/>
    <property type="molecule type" value="Genomic_DNA"/>
</dbReference>
<dbReference type="PANTHER" id="PTHR11474">
    <property type="entry name" value="TYROSINASE FAMILY MEMBER"/>
    <property type="match status" value="1"/>
</dbReference>
<evidence type="ECO:0000256" key="9">
    <source>
        <dbReference type="ARBA" id="ARBA00023008"/>
    </source>
</evidence>
<evidence type="ECO:0000256" key="8">
    <source>
        <dbReference type="ARBA" id="ARBA00023002"/>
    </source>
</evidence>
<dbReference type="InterPro" id="IPR002227">
    <property type="entry name" value="Tyrosinase_Cu-bd"/>
</dbReference>
<dbReference type="GO" id="GO:0043473">
    <property type="term" value="P:pigmentation"/>
    <property type="evidence" value="ECO:0007669"/>
    <property type="project" value="TreeGrafter"/>
</dbReference>
<dbReference type="OrthoDB" id="6132182at2759"/>
<evidence type="ECO:0000313" key="18">
    <source>
        <dbReference type="EMBL" id="TNN65349.1"/>
    </source>
</evidence>
<protein>
    <recommendedName>
        <fullName evidence="14">Tyrosinase</fullName>
        <ecNumber evidence="4">1.14.18.1</ecNumber>
    </recommendedName>
    <alternativeName>
        <fullName evidence="15">Monophenol monooxygenase</fullName>
    </alternativeName>
</protein>
<dbReference type="PRINTS" id="PR00092">
    <property type="entry name" value="TYROSINASE"/>
</dbReference>
<keyword evidence="5 16" id="KW-0812">Transmembrane</keyword>
<keyword evidence="7" id="KW-0732">Signal</keyword>
<comment type="caution">
    <text evidence="18">The sequence shown here is derived from an EMBL/GenBank/DDBJ whole genome shotgun (WGS) entry which is preliminary data.</text>
</comment>
<dbReference type="InterPro" id="IPR050316">
    <property type="entry name" value="Tyrosinase/Hemocyanin"/>
</dbReference>
<comment type="subcellular location">
    <subcellularLocation>
        <location evidence="2">Melanosome membrane</location>
        <topology evidence="2">Single-pass type I membrane protein</topology>
    </subcellularLocation>
</comment>
<evidence type="ECO:0000256" key="12">
    <source>
        <dbReference type="ARBA" id="ARBA00023136"/>
    </source>
</evidence>
<dbReference type="GO" id="GO:0042438">
    <property type="term" value="P:melanin biosynthetic process"/>
    <property type="evidence" value="ECO:0007669"/>
    <property type="project" value="UniProtKB-KW"/>
</dbReference>
<feature type="transmembrane region" description="Helical" evidence="16">
    <location>
        <begin position="112"/>
        <end position="135"/>
    </location>
</feature>